<dbReference type="InterPro" id="IPR006076">
    <property type="entry name" value="FAD-dep_OxRdtase"/>
</dbReference>
<dbReference type="PANTHER" id="PTHR13847">
    <property type="entry name" value="SARCOSINE DEHYDROGENASE-RELATED"/>
    <property type="match status" value="1"/>
</dbReference>
<accession>A0A9E5JUC4</accession>
<gene>
    <name evidence="3" type="ORF">G8770_15660</name>
</gene>
<feature type="domain" description="FAD dependent oxidoreductase" evidence="2">
    <location>
        <begin position="7"/>
        <end position="350"/>
    </location>
</feature>
<dbReference type="InterPro" id="IPR036188">
    <property type="entry name" value="FAD/NAD-bd_sf"/>
</dbReference>
<protein>
    <submittedName>
        <fullName evidence="3">FAD-binding oxidoreductase</fullName>
    </submittedName>
</protein>
<comment type="caution">
    <text evidence="3">The sequence shown here is derived from an EMBL/GenBank/DDBJ whole genome shotgun (WGS) entry which is preliminary data.</text>
</comment>
<dbReference type="PANTHER" id="PTHR13847:SF287">
    <property type="entry name" value="FAD-DEPENDENT OXIDOREDUCTASE DOMAIN-CONTAINING PROTEIN 1"/>
    <property type="match status" value="1"/>
</dbReference>
<dbReference type="Gene3D" id="3.50.50.60">
    <property type="entry name" value="FAD/NAD(P)-binding domain"/>
    <property type="match status" value="1"/>
</dbReference>
<evidence type="ECO:0000259" key="2">
    <source>
        <dbReference type="Pfam" id="PF01266"/>
    </source>
</evidence>
<dbReference type="GO" id="GO:0005737">
    <property type="term" value="C:cytoplasm"/>
    <property type="evidence" value="ECO:0007669"/>
    <property type="project" value="TreeGrafter"/>
</dbReference>
<evidence type="ECO:0000313" key="3">
    <source>
        <dbReference type="EMBL" id="NHO66987.1"/>
    </source>
</evidence>
<dbReference type="SUPFAM" id="SSF51905">
    <property type="entry name" value="FAD/NAD(P)-binding domain"/>
    <property type="match status" value="1"/>
</dbReference>
<reference evidence="3" key="1">
    <citation type="submission" date="2020-03" db="EMBL/GenBank/DDBJ databases">
        <authorList>
            <person name="Guo F."/>
        </authorList>
    </citation>
    <scope>NUCLEOTIDE SEQUENCE</scope>
    <source>
        <strain evidence="3">JCM 30134</strain>
    </source>
</reference>
<evidence type="ECO:0000256" key="1">
    <source>
        <dbReference type="ARBA" id="ARBA00023002"/>
    </source>
</evidence>
<sequence>MSDHEFDVVIIGGGIVGAAMAYHLAPHRRVVILEAEAAAGYHASGRSAALFEPSYGPESIRSLTRASEAFFRSPPEGFADSPLIHPRGALFVGRQEQVPAVEAFYQQQSLESDTVRCLNTDEALALVPVLAREAAVKAVYDTGAFDIEVDLLLQGFLKQAKSNGAVFVRNARVNNIQSCAPGWRVTTEEGLIVRGTVLVNAAGAWVDQIAQLAGVSAVGIEPRRRSAFIFEAPANIDCSQWPMTIGIEENWYFKPDAGALLGSPANADPVEPHDVVAEELDIATAIYFIEQNTKLRIRRPRHTWAGLRSFVADGEPVCGFDQGHTDFFWAAALGGYGIQSAPAFGRLCACLILGKGVPEDIQAQGLDLRKVSPQRSGLRWTPS</sequence>
<dbReference type="Proteomes" id="UP000787472">
    <property type="component" value="Unassembled WGS sequence"/>
</dbReference>
<dbReference type="Gene3D" id="3.30.9.10">
    <property type="entry name" value="D-Amino Acid Oxidase, subunit A, domain 2"/>
    <property type="match status" value="1"/>
</dbReference>
<dbReference type="Pfam" id="PF01266">
    <property type="entry name" value="DAO"/>
    <property type="match status" value="1"/>
</dbReference>
<keyword evidence="4" id="KW-1185">Reference proteome</keyword>
<organism evidence="3 4">
    <name type="scientific">Pseudomaricurvus hydrocarbonicus</name>
    <dbReference type="NCBI Taxonomy" id="1470433"/>
    <lineage>
        <taxon>Bacteria</taxon>
        <taxon>Pseudomonadati</taxon>
        <taxon>Pseudomonadota</taxon>
        <taxon>Gammaproteobacteria</taxon>
        <taxon>Cellvibrionales</taxon>
        <taxon>Cellvibrionaceae</taxon>
        <taxon>Pseudomaricurvus</taxon>
    </lineage>
</organism>
<dbReference type="GO" id="GO:0016491">
    <property type="term" value="F:oxidoreductase activity"/>
    <property type="evidence" value="ECO:0007669"/>
    <property type="project" value="UniProtKB-KW"/>
</dbReference>
<keyword evidence="1" id="KW-0560">Oxidoreductase</keyword>
<proteinExistence type="predicted"/>
<dbReference type="RefSeq" id="WP_167188835.1">
    <property type="nucleotide sequence ID" value="NZ_JAAONZ010000013.1"/>
</dbReference>
<evidence type="ECO:0000313" key="4">
    <source>
        <dbReference type="Proteomes" id="UP000787472"/>
    </source>
</evidence>
<dbReference type="EMBL" id="JAAONZ010000013">
    <property type="protein sequence ID" value="NHO66987.1"/>
    <property type="molecule type" value="Genomic_DNA"/>
</dbReference>
<name>A0A9E5JUC4_9GAMM</name>
<dbReference type="AlphaFoldDB" id="A0A9E5JUC4"/>